<keyword evidence="4" id="KW-1003">Cell membrane</keyword>
<comment type="similarity">
    <text evidence="2">Belongs to the amino acid-polyamine-organocation (APC) superfamily. YAT (TC 2.A.3.10) family.</text>
</comment>
<accession>A0A1B7SMC8</accession>
<evidence type="ECO:0000256" key="7">
    <source>
        <dbReference type="ARBA" id="ARBA00022989"/>
    </source>
</evidence>
<evidence type="ECO:0000256" key="8">
    <source>
        <dbReference type="ARBA" id="ARBA00023136"/>
    </source>
</evidence>
<evidence type="ECO:0000256" key="6">
    <source>
        <dbReference type="ARBA" id="ARBA00022970"/>
    </source>
</evidence>
<evidence type="ECO:0000256" key="4">
    <source>
        <dbReference type="ARBA" id="ARBA00022475"/>
    </source>
</evidence>
<dbReference type="GO" id="GO:0015171">
    <property type="term" value="F:amino acid transmembrane transporter activity"/>
    <property type="evidence" value="ECO:0007669"/>
    <property type="project" value="UniProtKB-ARBA"/>
</dbReference>
<dbReference type="NCBIfam" id="TIGR00913">
    <property type="entry name" value="2A0310"/>
    <property type="match status" value="1"/>
</dbReference>
<dbReference type="PANTHER" id="PTHR43341:SF1">
    <property type="entry name" value="GENERAL AMINO-ACID PERMEASE GAP1"/>
    <property type="match status" value="1"/>
</dbReference>
<keyword evidence="7" id="KW-1133">Transmembrane helix</keyword>
<keyword evidence="8" id="KW-0472">Membrane</keyword>
<gene>
    <name evidence="9" type="ORF">OGATHE_003043</name>
</gene>
<dbReference type="AlphaFoldDB" id="A0A1B7SMC8"/>
<dbReference type="FunFam" id="1.20.1740.10:FF:000017">
    <property type="entry name" value="Amino acid permease"/>
    <property type="match status" value="1"/>
</dbReference>
<evidence type="ECO:0000256" key="5">
    <source>
        <dbReference type="ARBA" id="ARBA00022692"/>
    </source>
</evidence>
<reference evidence="9" key="2">
    <citation type="submission" date="2021-01" db="EMBL/GenBank/DDBJ databases">
        <authorList>
            <person name="Schikora-Tamarit M.A."/>
        </authorList>
    </citation>
    <scope>NUCLEOTIDE SEQUENCE</scope>
    <source>
        <strain evidence="9">NCAIM Y.01608</strain>
    </source>
</reference>
<dbReference type="InterPro" id="IPR004762">
    <property type="entry name" value="Amino_acid_permease_fungi"/>
</dbReference>
<comment type="subcellular location">
    <subcellularLocation>
        <location evidence="1">Cell membrane</location>
        <topology evidence="1">Multi-pass membrane protein</topology>
    </subcellularLocation>
</comment>
<dbReference type="Proteomes" id="UP000788993">
    <property type="component" value="Unassembled WGS sequence"/>
</dbReference>
<dbReference type="Pfam" id="PF00324">
    <property type="entry name" value="AA_permease"/>
    <property type="match status" value="1"/>
</dbReference>
<dbReference type="PANTHER" id="PTHR43341">
    <property type="entry name" value="AMINO ACID PERMEASE"/>
    <property type="match status" value="1"/>
</dbReference>
<dbReference type="PROSITE" id="PS00218">
    <property type="entry name" value="AMINO_ACID_PERMEASE_1"/>
    <property type="match status" value="1"/>
</dbReference>
<name>A0A1B7SMC8_9ASCO</name>
<dbReference type="Gene3D" id="1.20.1740.10">
    <property type="entry name" value="Amino acid/polyamine transporter I"/>
    <property type="match status" value="1"/>
</dbReference>
<comment type="caution">
    <text evidence="9">The sequence shown here is derived from an EMBL/GenBank/DDBJ whole genome shotgun (WGS) entry which is preliminary data.</text>
</comment>
<reference evidence="9" key="1">
    <citation type="journal article" date="2021" name="Open Biol.">
        <title>Shared evolutionary footprints suggest mitochondrial oxidative damage underlies multiple complex I losses in fungi.</title>
        <authorList>
            <person name="Schikora-Tamarit M.A."/>
            <person name="Marcet-Houben M."/>
            <person name="Nosek J."/>
            <person name="Gabaldon T."/>
        </authorList>
    </citation>
    <scope>NUCLEOTIDE SEQUENCE</scope>
    <source>
        <strain evidence="9">NCAIM Y.01608</strain>
    </source>
</reference>
<evidence type="ECO:0000256" key="2">
    <source>
        <dbReference type="ARBA" id="ARBA00006983"/>
    </source>
</evidence>
<dbReference type="PIRSF" id="PIRSF006060">
    <property type="entry name" value="AA_transporter"/>
    <property type="match status" value="1"/>
</dbReference>
<protein>
    <submittedName>
        <fullName evidence="9">Uncharacterized protein</fullName>
    </submittedName>
</protein>
<keyword evidence="6" id="KW-0029">Amino-acid transport</keyword>
<evidence type="ECO:0000313" key="10">
    <source>
        <dbReference type="Proteomes" id="UP000788993"/>
    </source>
</evidence>
<sequence length="581" mass="63670">MLKDTEKGNLSSSEPSRHSDSASGAVETTTFPEASIWTRFIDSFKPFPVAEIDPNLSEVERANIMAAASPLQRSLKSRHIQMISIGGAIGTGLFVGSGSALSSGGPASLLIAYFIVGILIFCTVHAMGELAVTFPVSGSFLQYNTRFISPSWGFAMAWNYAMQWIVVMPIELVAASITIQYWNDTISPAAWVAIFYVVIVFINFFGVKGYGEAEFVFSFIKVIAVVGFVILSIVLVAGGGPKHEVIGARYWHDPGPFNHGFKGLCTVFVTGAFSFSGTELAGLTAAEAADPRRTLPRATKQVFWRITLFYMCSLTMVGFLVAYNDERLLGASTDAASSPFVIAIKDNGINVLPSIMNVVVLVAVLSVGNSGVYASSRTLASLAQQGFAPKIFGYIDRQGRPLVGIVCTLLFGLLCFLAASPQEADIFAWLMALSGLSSIFTWWSICLCHVRFRKALAVRGRGTDELAFTSAVGVWGSMAGVILNFLVLVSQFWTALYPTGKSPNASAFFQAYLTVPVVIVFYFFHAIWRRKEYVLFIRSKDIDIDTGRRDTDLEILKAEIAEEKAHLRSKPFYYRVYRLWC</sequence>
<dbReference type="InterPro" id="IPR004840">
    <property type="entry name" value="Amino_acid_permease_CS"/>
</dbReference>
<keyword evidence="10" id="KW-1185">Reference proteome</keyword>
<dbReference type="InterPro" id="IPR004841">
    <property type="entry name" value="AA-permease/SLC12A_dom"/>
</dbReference>
<dbReference type="InterPro" id="IPR050524">
    <property type="entry name" value="APC_YAT"/>
</dbReference>
<evidence type="ECO:0000313" key="9">
    <source>
        <dbReference type="EMBL" id="KAH3670230.1"/>
    </source>
</evidence>
<dbReference type="GO" id="GO:0005886">
    <property type="term" value="C:plasma membrane"/>
    <property type="evidence" value="ECO:0007669"/>
    <property type="project" value="UniProtKB-SubCell"/>
</dbReference>
<organism evidence="9 10">
    <name type="scientific">Ogataea polymorpha</name>
    <dbReference type="NCBI Taxonomy" id="460523"/>
    <lineage>
        <taxon>Eukaryota</taxon>
        <taxon>Fungi</taxon>
        <taxon>Dikarya</taxon>
        <taxon>Ascomycota</taxon>
        <taxon>Saccharomycotina</taxon>
        <taxon>Pichiomycetes</taxon>
        <taxon>Pichiales</taxon>
        <taxon>Pichiaceae</taxon>
        <taxon>Ogataea</taxon>
    </lineage>
</organism>
<dbReference type="RefSeq" id="XP_018212392.1">
    <property type="nucleotide sequence ID" value="XM_018353963.1"/>
</dbReference>
<proteinExistence type="inferred from homology"/>
<dbReference type="EMBL" id="JAEUBD010000983">
    <property type="protein sequence ID" value="KAH3670230.1"/>
    <property type="molecule type" value="Genomic_DNA"/>
</dbReference>
<evidence type="ECO:0000256" key="3">
    <source>
        <dbReference type="ARBA" id="ARBA00022448"/>
    </source>
</evidence>
<keyword evidence="5" id="KW-0812">Transmembrane</keyword>
<keyword evidence="3" id="KW-0813">Transport</keyword>
<evidence type="ECO:0000256" key="1">
    <source>
        <dbReference type="ARBA" id="ARBA00004651"/>
    </source>
</evidence>